<gene>
    <name evidence="2" type="ORF">DAI18_11985</name>
</gene>
<accession>A0A2S0PBB4</accession>
<protein>
    <recommendedName>
        <fullName evidence="4">DUF3829 domain-containing protein</fullName>
    </recommendedName>
</protein>
<evidence type="ECO:0000313" key="3">
    <source>
        <dbReference type="Proteomes" id="UP000244173"/>
    </source>
</evidence>
<dbReference type="InterPro" id="IPR024291">
    <property type="entry name" value="DUF3829"/>
</dbReference>
<reference evidence="2 3" key="1">
    <citation type="submission" date="2018-04" db="EMBL/GenBank/DDBJ databases">
        <title>Denitrifier Microvirgula.</title>
        <authorList>
            <person name="Anderson E."/>
            <person name="Jang J."/>
            <person name="Ishii S."/>
        </authorList>
    </citation>
    <scope>NUCLEOTIDE SEQUENCE [LARGE SCALE GENOMIC DNA]</scope>
    <source>
        <strain evidence="2 3">BE2.4</strain>
    </source>
</reference>
<name>A0A2S0PBB4_9NEIS</name>
<keyword evidence="3" id="KW-1185">Reference proteome</keyword>
<dbReference type="EMBL" id="CP028519">
    <property type="protein sequence ID" value="AVY94679.1"/>
    <property type="molecule type" value="Genomic_DNA"/>
</dbReference>
<keyword evidence="1" id="KW-0472">Membrane</keyword>
<dbReference type="KEGG" id="maer:DAI18_11985"/>
<proteinExistence type="predicted"/>
<evidence type="ECO:0000313" key="2">
    <source>
        <dbReference type="EMBL" id="AVY94679.1"/>
    </source>
</evidence>
<evidence type="ECO:0008006" key="4">
    <source>
        <dbReference type="Google" id="ProtNLM"/>
    </source>
</evidence>
<feature type="transmembrane region" description="Helical" evidence="1">
    <location>
        <begin position="7"/>
        <end position="24"/>
    </location>
</feature>
<organism evidence="2 3">
    <name type="scientific">Microvirgula aerodenitrificans</name>
    <dbReference type="NCBI Taxonomy" id="57480"/>
    <lineage>
        <taxon>Bacteria</taxon>
        <taxon>Pseudomonadati</taxon>
        <taxon>Pseudomonadota</taxon>
        <taxon>Betaproteobacteria</taxon>
        <taxon>Neisseriales</taxon>
        <taxon>Aquaspirillaceae</taxon>
        <taxon>Microvirgula</taxon>
    </lineage>
</organism>
<keyword evidence="1" id="KW-0812">Transmembrane</keyword>
<dbReference type="Proteomes" id="UP000244173">
    <property type="component" value="Chromosome"/>
</dbReference>
<dbReference type="AlphaFoldDB" id="A0A2S0PBB4"/>
<evidence type="ECO:0000256" key="1">
    <source>
        <dbReference type="SAM" id="Phobius"/>
    </source>
</evidence>
<dbReference type="Pfam" id="PF12889">
    <property type="entry name" value="DUF3829"/>
    <property type="match status" value="1"/>
</dbReference>
<keyword evidence="1" id="KW-1133">Transmembrane helix</keyword>
<sequence>MGNSVKITAKVVAISVVALGVFVYKLDVLPSFNNVVSSSASTPGQSPEDEAQQAKMEPFIQCINGVDSIWGERYQIYRGMYADFVRGGPTPNLRARFYLTMHGDRYQGAKTCIAGLEKGIKATPADPELDKAGEAYLQTLRELLPLITELDTYYDQQSYRDDNKARGKALDEQIGSLFERLFSASSQMHKIISGRNLDMQRKMLAAMEKENGKDIWWQTENVMLQARVAVDAIEALSTSGKMSAESVQVVETAYTKAYEEAKAYGEANRPAAGTAKTAADPFWFDIASTADSLALSIKTLRRDQGDGKKNVSRDLDDITRSFNRLVERYNERNQMRQRYIASTGR</sequence>